<protein>
    <submittedName>
        <fullName evidence="1">Uncharacterized protein (DUF1919 family)</fullName>
    </submittedName>
</protein>
<gene>
    <name evidence="1" type="ORF">GGR42_002922</name>
</gene>
<dbReference type="SUPFAM" id="SSF142795">
    <property type="entry name" value="CAC2185-like"/>
    <property type="match status" value="1"/>
</dbReference>
<reference evidence="1 2" key="1">
    <citation type="submission" date="2020-03" db="EMBL/GenBank/DDBJ databases">
        <title>Genomic Encyclopedia of Type Strains, Phase IV (KMG-IV): sequencing the most valuable type-strain genomes for metagenomic binning, comparative biology and taxonomic classification.</title>
        <authorList>
            <person name="Goeker M."/>
        </authorList>
    </citation>
    <scope>NUCLEOTIDE SEQUENCE [LARGE SCALE GENOMIC DNA]</scope>
    <source>
        <strain evidence="1 2">DSM 29762</strain>
    </source>
</reference>
<dbReference type="RefSeq" id="WP_167965434.1">
    <property type="nucleotide sequence ID" value="NZ_JAATJJ010000002.1"/>
</dbReference>
<dbReference type="AlphaFoldDB" id="A0A846QVU7"/>
<evidence type="ECO:0000313" key="2">
    <source>
        <dbReference type="Proteomes" id="UP000590442"/>
    </source>
</evidence>
<dbReference type="InterPro" id="IPR037226">
    <property type="entry name" value="CAC2185-like_sf"/>
</dbReference>
<accession>A0A846QVU7</accession>
<name>A0A846QVU7_9FLAO</name>
<organism evidence="1 2">
    <name type="scientific">Saonia flava</name>
    <dbReference type="NCBI Taxonomy" id="523696"/>
    <lineage>
        <taxon>Bacteria</taxon>
        <taxon>Pseudomonadati</taxon>
        <taxon>Bacteroidota</taxon>
        <taxon>Flavobacteriia</taxon>
        <taxon>Flavobacteriales</taxon>
        <taxon>Flavobacteriaceae</taxon>
        <taxon>Saonia</taxon>
    </lineage>
</organism>
<dbReference type="EMBL" id="JAATJJ010000002">
    <property type="protein sequence ID" value="NJB72431.1"/>
    <property type="molecule type" value="Genomic_DNA"/>
</dbReference>
<evidence type="ECO:0000313" key="1">
    <source>
        <dbReference type="EMBL" id="NJB72431.1"/>
    </source>
</evidence>
<dbReference type="Pfam" id="PF08942">
    <property type="entry name" value="DUF1919"/>
    <property type="match status" value="1"/>
</dbReference>
<keyword evidence="2" id="KW-1185">Reference proteome</keyword>
<comment type="caution">
    <text evidence="1">The sequence shown here is derived from an EMBL/GenBank/DDBJ whole genome shotgun (WGS) entry which is preliminary data.</text>
</comment>
<proteinExistence type="predicted"/>
<dbReference type="InterPro" id="IPR015037">
    <property type="entry name" value="DUF1919"/>
</dbReference>
<sequence>MRGAEILIKRKVRQYFENYFSKRDVKQLGNRDFVIVSKNCWGGQLYKWLDLPYSTPFVGLFLCGPCYIKLLKNFEHYLNQELQFIEKSKYEINVKEVYPIGMLDDVEIHFQHYENKEEAIEKWERRVKRLKNNMNFDNFFFTICDRRGATEKIIREFHQLPYKNKVSFGLNKIDGLDANQHVVIYDNPKSKRTEVQNGKKLFKLTFLYFDIGNWLNTGMVTRTRFKD</sequence>
<dbReference type="Proteomes" id="UP000590442">
    <property type="component" value="Unassembled WGS sequence"/>
</dbReference>